<keyword evidence="1" id="KW-1133">Transmembrane helix</keyword>
<proteinExistence type="predicted"/>
<evidence type="ECO:0000313" key="3">
    <source>
        <dbReference type="Proteomes" id="UP000253509"/>
    </source>
</evidence>
<dbReference type="AlphaFoldDB" id="A0A366IIR0"/>
<comment type="caution">
    <text evidence="2">The sequence shown here is derived from an EMBL/GenBank/DDBJ whole genome shotgun (WGS) entry which is preliminary data.</text>
</comment>
<reference evidence="2 3" key="1">
    <citation type="submission" date="2018-06" db="EMBL/GenBank/DDBJ databases">
        <title>Freshwater and sediment microbial communities from various areas in North America, analyzing microbe dynamics in response to fracking.</title>
        <authorList>
            <person name="Lamendella R."/>
        </authorList>
    </citation>
    <scope>NUCLEOTIDE SEQUENCE [LARGE SCALE GENOMIC DNA]</scope>
    <source>
        <strain evidence="2 3">3b_TX</strain>
    </source>
</reference>
<evidence type="ECO:0000313" key="2">
    <source>
        <dbReference type="EMBL" id="RBP71210.1"/>
    </source>
</evidence>
<feature type="transmembrane region" description="Helical" evidence="1">
    <location>
        <begin position="25"/>
        <end position="46"/>
    </location>
</feature>
<organism evidence="2 3">
    <name type="scientific">Brevibacterium celere</name>
    <dbReference type="NCBI Taxonomy" id="225845"/>
    <lineage>
        <taxon>Bacteria</taxon>
        <taxon>Bacillati</taxon>
        <taxon>Actinomycetota</taxon>
        <taxon>Actinomycetes</taxon>
        <taxon>Micrococcales</taxon>
        <taxon>Brevibacteriaceae</taxon>
        <taxon>Brevibacterium</taxon>
    </lineage>
</organism>
<keyword evidence="1" id="KW-0472">Membrane</keyword>
<dbReference type="EMBL" id="QNSB01000006">
    <property type="protein sequence ID" value="RBP71210.1"/>
    <property type="molecule type" value="Genomic_DNA"/>
</dbReference>
<name>A0A366IIR0_9MICO</name>
<protein>
    <submittedName>
        <fullName evidence="2">Uncharacterized protein</fullName>
    </submittedName>
</protein>
<dbReference type="Proteomes" id="UP000253509">
    <property type="component" value="Unassembled WGS sequence"/>
</dbReference>
<keyword evidence="3" id="KW-1185">Reference proteome</keyword>
<keyword evidence="1" id="KW-0812">Transmembrane</keyword>
<accession>A0A366IIR0</accession>
<dbReference type="RefSeq" id="WP_147233325.1">
    <property type="nucleotide sequence ID" value="NZ_QNSB01000006.1"/>
</dbReference>
<gene>
    <name evidence="2" type="ORF">DFO65_10653</name>
</gene>
<sequence length="342" mass="36585">MSVSTQPPAPHVPQPAKTKRPSKPLLAVLVVGGALVLAAILIVPLVRPGDDRSQPQASDLVTQYLTALSEGDASTARSLVSLGLNSDDSLLSDEVLQESLELTPISDIVVEENSSTDGSTEVPATFRLGDREMSTTFEVHDLSDEGRLITNGTFSVELPYLQGLEPTVNGASVGRMVTVFPGSYRIDLGRQEFTLPEDIVTISGPKDSVAVTQLRPKLSDEGLESFRELVRNSLEECIAMTTLSTPCGMDLTNVSLPAGHTPVENSVKRQLTPDGDKALDALDAEIDDQQPTLVTARGGINVEMNFTAEKDGVDVPYRNMTGSGLKKPSVDFTAGEPTVRWD</sequence>
<evidence type="ECO:0000256" key="1">
    <source>
        <dbReference type="SAM" id="Phobius"/>
    </source>
</evidence>